<comment type="similarity">
    <text evidence="1">Belongs to the ROK (NagC/XylR) family.</text>
</comment>
<evidence type="ECO:0000256" key="1">
    <source>
        <dbReference type="ARBA" id="ARBA00006479"/>
    </source>
</evidence>
<evidence type="ECO:0000313" key="2">
    <source>
        <dbReference type="EMBL" id="PFG15554.1"/>
    </source>
</evidence>
<accession>A0A2A9CMC2</accession>
<dbReference type="AlphaFoldDB" id="A0A2A9CMC2"/>
<protein>
    <submittedName>
        <fullName evidence="2">MarR family transcriptional regulator</fullName>
    </submittedName>
</protein>
<dbReference type="InterPro" id="IPR000600">
    <property type="entry name" value="ROK"/>
</dbReference>
<dbReference type="PANTHER" id="PTHR18964:SF149">
    <property type="entry name" value="BIFUNCTIONAL UDP-N-ACETYLGLUCOSAMINE 2-EPIMERASE_N-ACETYLMANNOSAMINE KINASE"/>
    <property type="match status" value="1"/>
</dbReference>
<sequence length="391" mass="40520">MPAQAPSDLGAALIGLIGTRGPLSRADAARLLNVSPTRITRITKSLLATGLITETGTVPSDGGRPATMLALRIDRRHALGVKVTPNHLTYSRVDLAGQASPATSINLNTAAPDAPERIVRAIADAVGDTPSDLLGIGLALPGSLDSDGLVNSTVLGWQRVALPAMLSQRTGLPAIVDNDVNALAIAAQLYENTLPGDVALVTIGFGIGCAFAMGSQIYRGAHGGAGELGHTVVDPDGEPCVCGLRGCLETLISDNALTRRARATGILPEGAGKDALNTAAAAGDAAALELFSWAGAQLGYALASLVHLLDPALIIISGEGADMWQYWEPGFTPALRQHIPRHRQDLRVITRDWGEDTWAVGAAALVFASPFEGAAPTASRQQVRDLLQVSN</sequence>
<keyword evidence="3" id="KW-1185">Reference proteome</keyword>
<name>A0A2A9CMC2_9ACTN</name>
<proteinExistence type="inferred from homology"/>
<comment type="caution">
    <text evidence="2">The sequence shown here is derived from an EMBL/GenBank/DDBJ whole genome shotgun (WGS) entry which is preliminary data.</text>
</comment>
<dbReference type="PANTHER" id="PTHR18964">
    <property type="entry name" value="ROK (REPRESSOR, ORF, KINASE) FAMILY"/>
    <property type="match status" value="1"/>
</dbReference>
<dbReference type="InterPro" id="IPR036388">
    <property type="entry name" value="WH-like_DNA-bd_sf"/>
</dbReference>
<reference evidence="2 3" key="1">
    <citation type="submission" date="2017-10" db="EMBL/GenBank/DDBJ databases">
        <title>Sequencing the genomes of 1000 actinobacteria strains.</title>
        <authorList>
            <person name="Klenk H.-P."/>
        </authorList>
    </citation>
    <scope>NUCLEOTIDE SEQUENCE [LARGE SCALE GENOMIC DNA]</scope>
    <source>
        <strain evidence="2 3">DSM 15597</strain>
    </source>
</reference>
<dbReference type="SUPFAM" id="SSF53067">
    <property type="entry name" value="Actin-like ATPase domain"/>
    <property type="match status" value="1"/>
</dbReference>
<organism evidence="2 3">
    <name type="scientific">Propionicimonas paludicola</name>
    <dbReference type="NCBI Taxonomy" id="185243"/>
    <lineage>
        <taxon>Bacteria</taxon>
        <taxon>Bacillati</taxon>
        <taxon>Actinomycetota</taxon>
        <taxon>Actinomycetes</taxon>
        <taxon>Propionibacteriales</taxon>
        <taxon>Nocardioidaceae</taxon>
        <taxon>Propionicimonas</taxon>
    </lineage>
</organism>
<dbReference type="InterPro" id="IPR036390">
    <property type="entry name" value="WH_DNA-bd_sf"/>
</dbReference>
<dbReference type="EMBL" id="PDJC01000001">
    <property type="protein sequence ID" value="PFG15554.1"/>
    <property type="molecule type" value="Genomic_DNA"/>
</dbReference>
<dbReference type="PROSITE" id="PS01125">
    <property type="entry name" value="ROK"/>
    <property type="match status" value="1"/>
</dbReference>
<dbReference type="OrthoDB" id="3464494at2"/>
<dbReference type="Gene3D" id="1.10.10.10">
    <property type="entry name" value="Winged helix-like DNA-binding domain superfamily/Winged helix DNA-binding domain"/>
    <property type="match status" value="1"/>
</dbReference>
<dbReference type="Proteomes" id="UP000226079">
    <property type="component" value="Unassembled WGS sequence"/>
</dbReference>
<evidence type="ECO:0000313" key="3">
    <source>
        <dbReference type="Proteomes" id="UP000226079"/>
    </source>
</evidence>
<gene>
    <name evidence="2" type="ORF">ATK74_0074</name>
</gene>
<dbReference type="CDD" id="cd24073">
    <property type="entry name" value="ASKHA_ATPase_ROK_CYANR"/>
    <property type="match status" value="1"/>
</dbReference>
<dbReference type="RefSeq" id="WP_098459174.1">
    <property type="nucleotide sequence ID" value="NZ_PDJC01000001.1"/>
</dbReference>
<dbReference type="InterPro" id="IPR049874">
    <property type="entry name" value="ROK_cs"/>
</dbReference>
<dbReference type="InterPro" id="IPR043129">
    <property type="entry name" value="ATPase_NBD"/>
</dbReference>
<dbReference type="Pfam" id="PF00480">
    <property type="entry name" value="ROK"/>
    <property type="match status" value="1"/>
</dbReference>
<dbReference type="Gene3D" id="3.30.420.40">
    <property type="match status" value="2"/>
</dbReference>
<dbReference type="SUPFAM" id="SSF46785">
    <property type="entry name" value="Winged helix' DNA-binding domain"/>
    <property type="match status" value="1"/>
</dbReference>